<dbReference type="PANTHER" id="PTHR43706">
    <property type="entry name" value="NADH DEHYDROGENASE"/>
    <property type="match status" value="1"/>
</dbReference>
<keyword evidence="4" id="KW-0560">Oxidoreductase</keyword>
<evidence type="ECO:0000313" key="9">
    <source>
        <dbReference type="Proteomes" id="UP001140513"/>
    </source>
</evidence>
<dbReference type="GO" id="GO:0005739">
    <property type="term" value="C:mitochondrion"/>
    <property type="evidence" value="ECO:0007669"/>
    <property type="project" value="TreeGrafter"/>
</dbReference>
<feature type="region of interest" description="Disordered" evidence="6">
    <location>
        <begin position="11"/>
        <end position="30"/>
    </location>
</feature>
<dbReference type="InterPro" id="IPR045024">
    <property type="entry name" value="NDH-2"/>
</dbReference>
<dbReference type="Proteomes" id="UP001140513">
    <property type="component" value="Unassembled WGS sequence"/>
</dbReference>
<name>A0A9W9CG16_9PLEO</name>
<dbReference type="OrthoDB" id="3244603at2759"/>
<comment type="caution">
    <text evidence="8">The sequence shown here is derived from an EMBL/GenBank/DDBJ whole genome shotgun (WGS) entry which is preliminary data.</text>
</comment>
<dbReference type="PANTHER" id="PTHR43706:SF17">
    <property type="entry name" value="NADH DEHYDROGENASE (EUROFUNG)"/>
    <property type="match status" value="1"/>
</dbReference>
<dbReference type="GO" id="GO:0003954">
    <property type="term" value="F:NADH dehydrogenase activity"/>
    <property type="evidence" value="ECO:0007669"/>
    <property type="project" value="InterPro"/>
</dbReference>
<dbReference type="GeneID" id="80904169"/>
<sequence>MHSYVRHVNKLPRKMDANHHDTPGSSSKMASKPTIAIIGSGWGGFTLAHALSLAKYNVTVVSPLRTIQYTPLLASAAAGMFNFRLAEEPVRRRNKLPGLSYYNAKVEDIDFNSRTLDCKATDSDITEEHLKGVDSFKLKYDKLILAPGCDVQTFGTPGALEHAIFLRTTDDARRIQKRILDMLDAASIPGLTDTQQRNMLRIVIVGGGAIGIEATAELFDLWDHEMRHVYPHLDGKVTIEIHDVAPALLGTFDKRLGEYAAQKLEGRGIEVKTSSHIEKVDAGAIWTKEQGELRYGMLIWATGNGTNPLVSKLDVKKDGKLQRIVTDRRLRVFDAKDQLIDNVYALGDSADIEGYTLPTLAEVAVQKAKYLAEELNKADMPAQAFEYKQRANIAYLGQHDGVIGGKDEWTGQSAWLAWRSGSIYHWPRSWRRTLMIGISWFFNKIGGRDIARKW</sequence>
<accession>A0A9W9CG16</accession>
<feature type="domain" description="FAD/NAD(P)-binding" evidence="7">
    <location>
        <begin position="34"/>
        <end position="368"/>
    </location>
</feature>
<evidence type="ECO:0000256" key="1">
    <source>
        <dbReference type="ARBA" id="ARBA00005272"/>
    </source>
</evidence>
<evidence type="ECO:0000256" key="4">
    <source>
        <dbReference type="ARBA" id="ARBA00023002"/>
    </source>
</evidence>
<keyword evidence="3" id="KW-0274">FAD</keyword>
<protein>
    <recommendedName>
        <fullName evidence="7">FAD/NAD(P)-binding domain-containing protein</fullName>
    </recommendedName>
</protein>
<dbReference type="AlphaFoldDB" id="A0A9W9CG16"/>
<dbReference type="RefSeq" id="XP_056076282.1">
    <property type="nucleotide sequence ID" value="XM_056209460.1"/>
</dbReference>
<evidence type="ECO:0000259" key="7">
    <source>
        <dbReference type="Pfam" id="PF07992"/>
    </source>
</evidence>
<evidence type="ECO:0000256" key="6">
    <source>
        <dbReference type="SAM" id="MobiDB-lite"/>
    </source>
</evidence>
<feature type="compositionally biased region" description="Basic and acidic residues" evidence="6">
    <location>
        <begin position="13"/>
        <end position="22"/>
    </location>
</feature>
<keyword evidence="5" id="KW-0520">NAD</keyword>
<evidence type="ECO:0000256" key="3">
    <source>
        <dbReference type="ARBA" id="ARBA00022827"/>
    </source>
</evidence>
<evidence type="ECO:0000256" key="2">
    <source>
        <dbReference type="ARBA" id="ARBA00022630"/>
    </source>
</evidence>
<evidence type="ECO:0000256" key="5">
    <source>
        <dbReference type="ARBA" id="ARBA00023027"/>
    </source>
</evidence>
<keyword evidence="9" id="KW-1185">Reference proteome</keyword>
<dbReference type="PRINTS" id="PR00411">
    <property type="entry name" value="PNDRDTASEI"/>
</dbReference>
<dbReference type="Pfam" id="PF07992">
    <property type="entry name" value="Pyr_redox_2"/>
    <property type="match status" value="1"/>
</dbReference>
<dbReference type="SUPFAM" id="SSF51905">
    <property type="entry name" value="FAD/NAD(P)-binding domain"/>
    <property type="match status" value="1"/>
</dbReference>
<keyword evidence="2" id="KW-0285">Flavoprotein</keyword>
<comment type="similarity">
    <text evidence="1">Belongs to the NADH dehydrogenase family.</text>
</comment>
<reference evidence="8" key="1">
    <citation type="submission" date="2022-10" db="EMBL/GenBank/DDBJ databases">
        <title>Tapping the CABI collections for fungal endophytes: first genome assemblies for Collariella, Neodidymelliopsis, Ascochyta clinopodiicola, Didymella pomorum, Didymosphaeria variabile, Neocosmospora piperis and Neocucurbitaria cava.</title>
        <authorList>
            <person name="Hill R."/>
        </authorList>
    </citation>
    <scope>NUCLEOTIDE SEQUENCE</scope>
    <source>
        <strain evidence="8">IMI 356815</strain>
    </source>
</reference>
<dbReference type="Gene3D" id="3.50.50.100">
    <property type="match status" value="1"/>
</dbReference>
<dbReference type="InterPro" id="IPR023753">
    <property type="entry name" value="FAD/NAD-binding_dom"/>
</dbReference>
<proteinExistence type="inferred from homology"/>
<dbReference type="EMBL" id="JAPEUX010000001">
    <property type="protein sequence ID" value="KAJ4360080.1"/>
    <property type="molecule type" value="Genomic_DNA"/>
</dbReference>
<organism evidence="8 9">
    <name type="scientific">Didymosphaeria variabile</name>
    <dbReference type="NCBI Taxonomy" id="1932322"/>
    <lineage>
        <taxon>Eukaryota</taxon>
        <taxon>Fungi</taxon>
        <taxon>Dikarya</taxon>
        <taxon>Ascomycota</taxon>
        <taxon>Pezizomycotina</taxon>
        <taxon>Dothideomycetes</taxon>
        <taxon>Pleosporomycetidae</taxon>
        <taxon>Pleosporales</taxon>
        <taxon>Massarineae</taxon>
        <taxon>Didymosphaeriaceae</taxon>
        <taxon>Didymosphaeria</taxon>
    </lineage>
</organism>
<evidence type="ECO:0000313" key="8">
    <source>
        <dbReference type="EMBL" id="KAJ4360080.1"/>
    </source>
</evidence>
<dbReference type="InterPro" id="IPR036188">
    <property type="entry name" value="FAD/NAD-bd_sf"/>
</dbReference>
<dbReference type="PRINTS" id="PR00368">
    <property type="entry name" value="FADPNR"/>
</dbReference>
<gene>
    <name evidence="8" type="ORF">N0V89_000639</name>
</gene>